<evidence type="ECO:0000313" key="7">
    <source>
        <dbReference type="EMBL" id="RKH56051.1"/>
    </source>
</evidence>
<evidence type="ECO:0000256" key="1">
    <source>
        <dbReference type="ARBA" id="ARBA00004167"/>
    </source>
</evidence>
<reference evidence="8" key="1">
    <citation type="submission" date="2018-09" db="EMBL/GenBank/DDBJ databases">
        <authorList>
            <person name="Livingstone P.G."/>
            <person name="Whitworth D.E."/>
        </authorList>
    </citation>
    <scope>NUCLEOTIDE SEQUENCE [LARGE SCALE GENOMIC DNA]</scope>
    <source>
        <strain evidence="8">CA051B</strain>
    </source>
</reference>
<protein>
    <submittedName>
        <fullName evidence="7">Flagellar biosynthesis protein FlgM</fullName>
    </submittedName>
</protein>
<comment type="subcellular location">
    <subcellularLocation>
        <location evidence="1">Membrane</location>
        <topology evidence="1">Single-pass membrane protein</topology>
    </subcellularLocation>
</comment>
<dbReference type="RefSeq" id="WP_120645128.1">
    <property type="nucleotide sequence ID" value="NZ_RAWB01000225.1"/>
</dbReference>
<evidence type="ECO:0000256" key="3">
    <source>
        <dbReference type="ARBA" id="ARBA00022989"/>
    </source>
</evidence>
<feature type="region of interest" description="Disordered" evidence="5">
    <location>
        <begin position="49"/>
        <end position="72"/>
    </location>
</feature>
<dbReference type="InterPro" id="IPR007343">
    <property type="entry name" value="Uncharacterised_pept_Zn_put"/>
</dbReference>
<evidence type="ECO:0000313" key="8">
    <source>
        <dbReference type="Proteomes" id="UP000272888"/>
    </source>
</evidence>
<evidence type="ECO:0000256" key="5">
    <source>
        <dbReference type="SAM" id="MobiDB-lite"/>
    </source>
</evidence>
<accession>A0A3A8PN00</accession>
<evidence type="ECO:0000256" key="2">
    <source>
        <dbReference type="ARBA" id="ARBA00022692"/>
    </source>
</evidence>
<dbReference type="EMBL" id="RAWB01000225">
    <property type="protein sequence ID" value="RKH56051.1"/>
    <property type="molecule type" value="Genomic_DNA"/>
</dbReference>
<evidence type="ECO:0000256" key="6">
    <source>
        <dbReference type="SAM" id="Phobius"/>
    </source>
</evidence>
<dbReference type="Proteomes" id="UP000272888">
    <property type="component" value="Unassembled WGS sequence"/>
</dbReference>
<dbReference type="AlphaFoldDB" id="A0A3A8PN00"/>
<feature type="compositionally biased region" description="Polar residues" evidence="5">
    <location>
        <begin position="50"/>
        <end position="59"/>
    </location>
</feature>
<feature type="transmembrane region" description="Helical" evidence="6">
    <location>
        <begin position="20"/>
        <end position="43"/>
    </location>
</feature>
<proteinExistence type="predicted"/>
<keyword evidence="7" id="KW-0966">Cell projection</keyword>
<keyword evidence="7" id="KW-0969">Cilium</keyword>
<evidence type="ECO:0000256" key="4">
    <source>
        <dbReference type="ARBA" id="ARBA00023136"/>
    </source>
</evidence>
<keyword evidence="3 6" id="KW-1133">Transmembrane helix</keyword>
<dbReference type="Pfam" id="PF04228">
    <property type="entry name" value="Zn_peptidase"/>
    <property type="match status" value="1"/>
</dbReference>
<comment type="caution">
    <text evidence="7">The sequence shown here is derived from an EMBL/GenBank/DDBJ whole genome shotgun (WGS) entry which is preliminary data.</text>
</comment>
<gene>
    <name evidence="7" type="ORF">D7V93_21105</name>
</gene>
<keyword evidence="4 6" id="KW-0472">Membrane</keyword>
<keyword evidence="8" id="KW-1185">Reference proteome</keyword>
<dbReference type="PANTHER" id="PTHR30168:SF0">
    <property type="entry name" value="INNER MEMBRANE PROTEIN"/>
    <property type="match status" value="1"/>
</dbReference>
<sequence length="285" mass="30774">MRWQGGRRSSNIEDRRASGFGRPLAVGGGAASLVVALLVMLLGGDPSDVQIGSRSQDQDPATGGSGGPVDPQQEEMKDFVSVILADTEDTWPALLEPMGVRYVQPRLVLFSDAVQSACGAQESAVGPFYCPGDQRVYLDLNFFNELESRFGAPGDFGRAYVVAHEVGHHVQNLLGVSEKVQSMRRRTSEEQANQLSVLTELQADCFAGIWAGRAQKARNILEQGDIEEGLGAASAVGDDTLQKRARGRVVPESFTHGSSAQRMTWFKRGLEQGTLEACDTFNSGR</sequence>
<keyword evidence="2 6" id="KW-0812">Transmembrane</keyword>
<dbReference type="PANTHER" id="PTHR30168">
    <property type="entry name" value="PUTATIVE MEMBRANE PROTEIN YPFJ"/>
    <property type="match status" value="1"/>
</dbReference>
<name>A0A3A8PN00_9BACT</name>
<organism evidence="7 8">
    <name type="scientific">Corallococcus llansteffanensis</name>
    <dbReference type="NCBI Taxonomy" id="2316731"/>
    <lineage>
        <taxon>Bacteria</taxon>
        <taxon>Pseudomonadati</taxon>
        <taxon>Myxococcota</taxon>
        <taxon>Myxococcia</taxon>
        <taxon>Myxococcales</taxon>
        <taxon>Cystobacterineae</taxon>
        <taxon>Myxococcaceae</taxon>
        <taxon>Corallococcus</taxon>
    </lineage>
</organism>
<dbReference type="GO" id="GO:0016020">
    <property type="term" value="C:membrane"/>
    <property type="evidence" value="ECO:0007669"/>
    <property type="project" value="UniProtKB-SubCell"/>
</dbReference>
<keyword evidence="7" id="KW-0282">Flagellum</keyword>